<accession>A0A9N9ITK7</accession>
<name>A0A9N9ITK7_FUNMO</name>
<comment type="caution">
    <text evidence="1">The sequence shown here is derived from an EMBL/GenBank/DDBJ whole genome shotgun (WGS) entry which is preliminary data.</text>
</comment>
<dbReference type="AlphaFoldDB" id="A0A9N9ITK7"/>
<protein>
    <submittedName>
        <fullName evidence="1">7174_t:CDS:1</fullName>
    </submittedName>
</protein>
<dbReference type="EMBL" id="CAJVPP010024263">
    <property type="protein sequence ID" value="CAG8749254.1"/>
    <property type="molecule type" value="Genomic_DNA"/>
</dbReference>
<feature type="non-terminal residue" evidence="1">
    <location>
        <position position="1"/>
    </location>
</feature>
<reference evidence="1" key="1">
    <citation type="submission" date="2021-06" db="EMBL/GenBank/DDBJ databases">
        <authorList>
            <person name="Kallberg Y."/>
            <person name="Tangrot J."/>
            <person name="Rosling A."/>
        </authorList>
    </citation>
    <scope>NUCLEOTIDE SEQUENCE</scope>
    <source>
        <strain evidence="1">87-6 pot B 2015</strain>
    </source>
</reference>
<organism evidence="1 2">
    <name type="scientific">Funneliformis mosseae</name>
    <name type="common">Endomycorrhizal fungus</name>
    <name type="synonym">Glomus mosseae</name>
    <dbReference type="NCBI Taxonomy" id="27381"/>
    <lineage>
        <taxon>Eukaryota</taxon>
        <taxon>Fungi</taxon>
        <taxon>Fungi incertae sedis</taxon>
        <taxon>Mucoromycota</taxon>
        <taxon>Glomeromycotina</taxon>
        <taxon>Glomeromycetes</taxon>
        <taxon>Glomerales</taxon>
        <taxon>Glomeraceae</taxon>
        <taxon>Funneliformis</taxon>
    </lineage>
</organism>
<dbReference type="Proteomes" id="UP000789375">
    <property type="component" value="Unassembled WGS sequence"/>
</dbReference>
<keyword evidence="2" id="KW-1185">Reference proteome</keyword>
<evidence type="ECO:0000313" key="2">
    <source>
        <dbReference type="Proteomes" id="UP000789375"/>
    </source>
</evidence>
<proteinExistence type="predicted"/>
<evidence type="ECO:0000313" key="1">
    <source>
        <dbReference type="EMBL" id="CAG8749254.1"/>
    </source>
</evidence>
<sequence>GCVVIGRWDCGQLIHYNNCVFGGINYKPDVLDKIKNFVNYADYWHYDYCRNNENGWSINAKDCSDISTVRCSSYKDGCTSDSCNTYMDGGFACPCENARGG</sequence>
<gene>
    <name evidence="1" type="ORF">FMOSSE_LOCUS16565</name>
</gene>